<keyword evidence="11" id="KW-1185">Reference proteome</keyword>
<name>A0A0D2DKY7_9EURO</name>
<dbReference type="InterPro" id="IPR032465">
    <property type="entry name" value="ACMSD"/>
</dbReference>
<evidence type="ECO:0000313" key="11">
    <source>
        <dbReference type="Proteomes" id="UP000053029"/>
    </source>
</evidence>
<comment type="catalytic activity">
    <reaction evidence="6">
        <text>6-methylsalicylate + H(+) = 3-methylphenol + CO2</text>
        <dbReference type="Rhea" id="RHEA:23112"/>
        <dbReference type="ChEBI" id="CHEBI:15378"/>
        <dbReference type="ChEBI" id="CHEBI:16526"/>
        <dbReference type="ChEBI" id="CHEBI:17231"/>
        <dbReference type="ChEBI" id="CHEBI:36658"/>
        <dbReference type="EC" id="4.1.1.52"/>
    </reaction>
    <physiologicalReaction direction="left-to-right" evidence="6">
        <dbReference type="Rhea" id="RHEA:23113"/>
    </physiologicalReaction>
</comment>
<dbReference type="GO" id="GO:0047596">
    <property type="term" value="F:6-methylsalicylate decarboxylase activity"/>
    <property type="evidence" value="ECO:0007669"/>
    <property type="project" value="UniProtKB-EC"/>
</dbReference>
<comment type="similarity">
    <text evidence="1">Belongs to the metallo-dependent hydrolases superfamily. ACMSD family.</text>
</comment>
<dbReference type="OrthoDB" id="2832284at2759"/>
<dbReference type="EC" id="4.1.1.52" evidence="7"/>
<evidence type="ECO:0000256" key="3">
    <source>
        <dbReference type="ARBA" id="ARBA00022793"/>
    </source>
</evidence>
<dbReference type="InterPro" id="IPR006680">
    <property type="entry name" value="Amidohydro-rel"/>
</dbReference>
<feature type="domain" description="Amidohydrolase-related" evidence="9">
    <location>
        <begin position="4"/>
        <end position="310"/>
    </location>
</feature>
<dbReference type="VEuPathDB" id="FungiDB:Z517_08176"/>
<evidence type="ECO:0000259" key="9">
    <source>
        <dbReference type="Pfam" id="PF04909"/>
    </source>
</evidence>
<protein>
    <recommendedName>
        <fullName evidence="7">6-methylsalicylate decarboxylase</fullName>
        <ecNumber evidence="7">4.1.1.52</ecNumber>
    </recommendedName>
</protein>
<dbReference type="Gene3D" id="3.20.20.140">
    <property type="entry name" value="Metal-dependent hydrolases"/>
    <property type="match status" value="1"/>
</dbReference>
<evidence type="ECO:0000256" key="7">
    <source>
        <dbReference type="ARBA" id="ARBA00038889"/>
    </source>
</evidence>
<evidence type="ECO:0000256" key="2">
    <source>
        <dbReference type="ARBA" id="ARBA00022723"/>
    </source>
</evidence>
<dbReference type="GO" id="GO:0016787">
    <property type="term" value="F:hydrolase activity"/>
    <property type="evidence" value="ECO:0007669"/>
    <property type="project" value="InterPro"/>
</dbReference>
<gene>
    <name evidence="10" type="ORF">Z517_08176</name>
</gene>
<keyword evidence="5 8" id="KW-0456">Lyase</keyword>
<dbReference type="PANTHER" id="PTHR21240:SF29">
    <property type="entry name" value="AMIDOHYDROLASE-RELATED DOMAIN-CONTAINING PROTEIN"/>
    <property type="match status" value="1"/>
</dbReference>
<dbReference type="GO" id="GO:0005829">
    <property type="term" value="C:cytosol"/>
    <property type="evidence" value="ECO:0007669"/>
    <property type="project" value="TreeGrafter"/>
</dbReference>
<dbReference type="HOGENOM" id="CLU_039329_2_1_1"/>
<evidence type="ECO:0000313" key="10">
    <source>
        <dbReference type="EMBL" id="KIW78341.1"/>
    </source>
</evidence>
<keyword evidence="4" id="KW-0862">Zinc</keyword>
<dbReference type="GO" id="GO:0046872">
    <property type="term" value="F:metal ion binding"/>
    <property type="evidence" value="ECO:0007669"/>
    <property type="project" value="UniProtKB-KW"/>
</dbReference>
<accession>A0A0D2DKY7</accession>
<evidence type="ECO:0000256" key="5">
    <source>
        <dbReference type="ARBA" id="ARBA00023239"/>
    </source>
</evidence>
<evidence type="ECO:0000256" key="4">
    <source>
        <dbReference type="ARBA" id="ARBA00022833"/>
    </source>
</evidence>
<evidence type="ECO:0000256" key="8">
    <source>
        <dbReference type="RuleBase" id="RU366045"/>
    </source>
</evidence>
<keyword evidence="3 8" id="KW-0210">Decarboxylase</keyword>
<dbReference type="AlphaFoldDB" id="A0A0D2DKY7"/>
<proteinExistence type="inferred from homology"/>
<dbReference type="Pfam" id="PF04909">
    <property type="entry name" value="Amidohydro_2"/>
    <property type="match status" value="1"/>
</dbReference>
<dbReference type="GO" id="GO:0019748">
    <property type="term" value="P:secondary metabolic process"/>
    <property type="evidence" value="ECO:0007669"/>
    <property type="project" value="TreeGrafter"/>
</dbReference>
<dbReference type="EMBL" id="KN846973">
    <property type="protein sequence ID" value="KIW78341.1"/>
    <property type="molecule type" value="Genomic_DNA"/>
</dbReference>
<dbReference type="RefSeq" id="XP_013282149.1">
    <property type="nucleotide sequence ID" value="XM_013426695.1"/>
</dbReference>
<dbReference type="SUPFAM" id="SSF51556">
    <property type="entry name" value="Metallo-dependent hydrolases"/>
    <property type="match status" value="1"/>
</dbReference>
<organism evidence="10 11">
    <name type="scientific">Fonsecaea pedrosoi CBS 271.37</name>
    <dbReference type="NCBI Taxonomy" id="1442368"/>
    <lineage>
        <taxon>Eukaryota</taxon>
        <taxon>Fungi</taxon>
        <taxon>Dikarya</taxon>
        <taxon>Ascomycota</taxon>
        <taxon>Pezizomycotina</taxon>
        <taxon>Eurotiomycetes</taxon>
        <taxon>Chaetothyriomycetidae</taxon>
        <taxon>Chaetothyriales</taxon>
        <taxon>Herpotrichiellaceae</taxon>
        <taxon>Fonsecaea</taxon>
    </lineage>
</organism>
<dbReference type="PANTHER" id="PTHR21240">
    <property type="entry name" value="2-AMINO-3-CARBOXYLMUCONATE-6-SEMIALDEHYDE DECARBOXYLASE"/>
    <property type="match status" value="1"/>
</dbReference>
<keyword evidence="2" id="KW-0479">Metal-binding</keyword>
<dbReference type="InterPro" id="IPR032466">
    <property type="entry name" value="Metal_Hydrolase"/>
</dbReference>
<dbReference type="GeneID" id="25307666"/>
<dbReference type="Proteomes" id="UP000053029">
    <property type="component" value="Unassembled WGS sequence"/>
</dbReference>
<dbReference type="STRING" id="1442368.A0A0D2DKY7"/>
<sequence length="316" mass="35059">MERIDVHNHVVPENYVRLLKELGDPNGSHVPEWSVALLRTFMKDHDVRRALLTLSAPGTTITKGAQSVEFAREVNEALAQIRDSDPDSFGFFASIPPLTQKDDALAEIRYALDTLQADGVIFFTRYGNDSHYLGHPDFAEIWDELDKRHAVAFIHPTGGLNVEPAGRGLSVAVVDFPHETTRTALDLIVSNTVRNHPNVKIILPHAGGTLPYIIQRPAIVLPGFGVPKSSEEIVEDARAFYYDTALSTGSDTLKLLTSFAKPDHILYGSDFPYAPRGVAKHFNNQLDAFQGPEENTLRNINHDNALKLFPRFAKST</sequence>
<evidence type="ECO:0000256" key="1">
    <source>
        <dbReference type="ARBA" id="ARBA00005871"/>
    </source>
</evidence>
<reference evidence="10 11" key="1">
    <citation type="submission" date="2015-01" db="EMBL/GenBank/DDBJ databases">
        <title>The Genome Sequence of Fonsecaea pedrosoi CBS 271.37.</title>
        <authorList>
            <consortium name="The Broad Institute Genomics Platform"/>
            <person name="Cuomo C."/>
            <person name="de Hoog S."/>
            <person name="Gorbushina A."/>
            <person name="Stielow B."/>
            <person name="Teixiera M."/>
            <person name="Abouelleil A."/>
            <person name="Chapman S.B."/>
            <person name="Priest M."/>
            <person name="Young S.K."/>
            <person name="Wortman J."/>
            <person name="Nusbaum C."/>
            <person name="Birren B."/>
        </authorList>
    </citation>
    <scope>NUCLEOTIDE SEQUENCE [LARGE SCALE GENOMIC DNA]</scope>
    <source>
        <strain evidence="10 11">CBS 271.37</strain>
    </source>
</reference>
<evidence type="ECO:0000256" key="6">
    <source>
        <dbReference type="ARBA" id="ARBA00036832"/>
    </source>
</evidence>